<comment type="caution">
    <text evidence="2">The sequence shown here is derived from an EMBL/GenBank/DDBJ whole genome shotgun (WGS) entry which is preliminary data.</text>
</comment>
<keyword evidence="3" id="KW-1185">Reference proteome</keyword>
<evidence type="ECO:0000313" key="2">
    <source>
        <dbReference type="EMBL" id="MER6983847.1"/>
    </source>
</evidence>
<reference evidence="2 3" key="1">
    <citation type="submission" date="2024-06" db="EMBL/GenBank/DDBJ databases">
        <title>The Natural Products Discovery Center: Release of the First 8490 Sequenced Strains for Exploring Actinobacteria Biosynthetic Diversity.</title>
        <authorList>
            <person name="Kalkreuter E."/>
            <person name="Kautsar S.A."/>
            <person name="Yang D."/>
            <person name="Bader C.D."/>
            <person name="Teijaro C.N."/>
            <person name="Fluegel L."/>
            <person name="Davis C.M."/>
            <person name="Simpson J.R."/>
            <person name="Lauterbach L."/>
            <person name="Steele A.D."/>
            <person name="Gui C."/>
            <person name="Meng S."/>
            <person name="Li G."/>
            <person name="Viehrig K."/>
            <person name="Ye F."/>
            <person name="Su P."/>
            <person name="Kiefer A.F."/>
            <person name="Nichols A."/>
            <person name="Cepeda A.J."/>
            <person name="Yan W."/>
            <person name="Fan B."/>
            <person name="Jiang Y."/>
            <person name="Adhikari A."/>
            <person name="Zheng C.-J."/>
            <person name="Schuster L."/>
            <person name="Cowan T.M."/>
            <person name="Smanski M.J."/>
            <person name="Chevrette M.G."/>
            <person name="De Carvalho L.P.S."/>
            <person name="Shen B."/>
        </authorList>
    </citation>
    <scope>NUCLEOTIDE SEQUENCE [LARGE SCALE GENOMIC DNA]</scope>
    <source>
        <strain evidence="2 3">NPDC000634</strain>
    </source>
</reference>
<dbReference type="Proteomes" id="UP001458415">
    <property type="component" value="Unassembled WGS sequence"/>
</dbReference>
<keyword evidence="1" id="KW-0812">Transmembrane</keyword>
<accession>A0ABV1WI45</accession>
<gene>
    <name evidence="2" type="ORF">ABT317_44590</name>
</gene>
<feature type="transmembrane region" description="Helical" evidence="1">
    <location>
        <begin position="68"/>
        <end position="89"/>
    </location>
</feature>
<organism evidence="2 3">
    <name type="scientific">Streptomyces carpinensis</name>
    <dbReference type="NCBI Taxonomy" id="66369"/>
    <lineage>
        <taxon>Bacteria</taxon>
        <taxon>Bacillati</taxon>
        <taxon>Actinomycetota</taxon>
        <taxon>Actinomycetes</taxon>
        <taxon>Kitasatosporales</taxon>
        <taxon>Streptomycetaceae</taxon>
        <taxon>Streptomyces</taxon>
    </lineage>
</organism>
<evidence type="ECO:0000256" key="1">
    <source>
        <dbReference type="SAM" id="Phobius"/>
    </source>
</evidence>
<feature type="transmembrane region" description="Helical" evidence="1">
    <location>
        <begin position="7"/>
        <end position="26"/>
    </location>
</feature>
<keyword evidence="1" id="KW-1133">Transmembrane helix</keyword>
<feature type="transmembrane region" description="Helical" evidence="1">
    <location>
        <begin position="32"/>
        <end position="56"/>
    </location>
</feature>
<sequence length="103" mass="10472">MEAVPPLARVYVACVALGAVACLLPVPLSTPVLPPAAVTHASWWAVALLAALYACCKQLARRSLAGPFYPVLLAAAFLLPPAAAALVPLPGALLTPVGPVPDR</sequence>
<feature type="non-terminal residue" evidence="2">
    <location>
        <position position="103"/>
    </location>
</feature>
<keyword evidence="1" id="KW-0472">Membrane</keyword>
<evidence type="ECO:0000313" key="3">
    <source>
        <dbReference type="Proteomes" id="UP001458415"/>
    </source>
</evidence>
<proteinExistence type="predicted"/>
<dbReference type="EMBL" id="JBEPCU010001540">
    <property type="protein sequence ID" value="MER6983847.1"/>
    <property type="molecule type" value="Genomic_DNA"/>
</dbReference>
<protein>
    <submittedName>
        <fullName evidence="2">Metal-dependent phosphohydrolase</fullName>
    </submittedName>
</protein>
<name>A0ABV1WI45_9ACTN</name>